<feature type="compositionally biased region" description="Polar residues" evidence="2">
    <location>
        <begin position="1"/>
        <end position="11"/>
    </location>
</feature>
<dbReference type="EMBL" id="KB908877">
    <property type="protein sequence ID" value="EOA80952.1"/>
    <property type="molecule type" value="Genomic_DNA"/>
</dbReference>
<gene>
    <name evidence="3" type="ORF">SETTUDRAFT_44790</name>
</gene>
<dbReference type="PANTHER" id="PTHR15243">
    <property type="entry name" value="SERINE/THREONINE-PROTEIN KINASE 19"/>
    <property type="match status" value="1"/>
</dbReference>
<dbReference type="Proteomes" id="UP000016935">
    <property type="component" value="Unassembled WGS sequence"/>
</dbReference>
<evidence type="ECO:0000313" key="3">
    <source>
        <dbReference type="EMBL" id="EOA80952.1"/>
    </source>
</evidence>
<accession>R0JXF3</accession>
<keyword evidence="4" id="KW-1185">Reference proteome</keyword>
<reference evidence="3 4" key="2">
    <citation type="journal article" date="2013" name="PLoS Genet.">
        <title>Comparative genome structure, secondary metabolite, and effector coding capacity across Cochliobolus pathogens.</title>
        <authorList>
            <person name="Condon B.J."/>
            <person name="Leng Y."/>
            <person name="Wu D."/>
            <person name="Bushley K.E."/>
            <person name="Ohm R.A."/>
            <person name="Otillar R."/>
            <person name="Martin J."/>
            <person name="Schackwitz W."/>
            <person name="Grimwood J."/>
            <person name="MohdZainudin N."/>
            <person name="Xue C."/>
            <person name="Wang R."/>
            <person name="Manning V.A."/>
            <person name="Dhillon B."/>
            <person name="Tu Z.J."/>
            <person name="Steffenson B.J."/>
            <person name="Salamov A."/>
            <person name="Sun H."/>
            <person name="Lowry S."/>
            <person name="LaButti K."/>
            <person name="Han J."/>
            <person name="Copeland A."/>
            <person name="Lindquist E."/>
            <person name="Barry K."/>
            <person name="Schmutz J."/>
            <person name="Baker S.E."/>
            <person name="Ciuffetti L.M."/>
            <person name="Grigoriev I.V."/>
            <person name="Zhong S."/>
            <person name="Turgeon B.G."/>
        </authorList>
    </citation>
    <scope>NUCLEOTIDE SEQUENCE [LARGE SCALE GENOMIC DNA]</scope>
    <source>
        <strain evidence="4">28A</strain>
    </source>
</reference>
<dbReference type="Pfam" id="PF10494">
    <property type="entry name" value="Stk19"/>
    <property type="match status" value="2"/>
</dbReference>
<evidence type="ECO:0000256" key="1">
    <source>
        <dbReference type="ARBA" id="ARBA00093458"/>
    </source>
</evidence>
<reference evidence="3 4" key="1">
    <citation type="journal article" date="2012" name="PLoS Pathog.">
        <title>Diverse lifestyles and strategies of plant pathogenesis encoded in the genomes of eighteen Dothideomycetes fungi.</title>
        <authorList>
            <person name="Ohm R.A."/>
            <person name="Feau N."/>
            <person name="Henrissat B."/>
            <person name="Schoch C.L."/>
            <person name="Horwitz B.A."/>
            <person name="Barry K.W."/>
            <person name="Condon B.J."/>
            <person name="Copeland A.C."/>
            <person name="Dhillon B."/>
            <person name="Glaser F."/>
            <person name="Hesse C.N."/>
            <person name="Kosti I."/>
            <person name="LaButti K."/>
            <person name="Lindquist E.A."/>
            <person name="Lucas S."/>
            <person name="Salamov A.A."/>
            <person name="Bradshaw R.E."/>
            <person name="Ciuffetti L."/>
            <person name="Hamelin R.C."/>
            <person name="Kema G.H.J."/>
            <person name="Lawrence C."/>
            <person name="Scott J.A."/>
            <person name="Spatafora J.W."/>
            <person name="Turgeon B.G."/>
            <person name="de Wit P.J.G.M."/>
            <person name="Zhong S."/>
            <person name="Goodwin S.B."/>
            <person name="Grigoriev I.V."/>
        </authorList>
    </citation>
    <scope>NUCLEOTIDE SEQUENCE [LARGE SCALE GENOMIC DNA]</scope>
    <source>
        <strain evidence="4">28A</strain>
    </source>
</reference>
<protein>
    <recommendedName>
        <fullName evidence="5">Serine-threonine protein kinase 19</fullName>
    </recommendedName>
</protein>
<dbReference type="GeneID" id="19404951"/>
<dbReference type="RefSeq" id="XP_008031299.1">
    <property type="nucleotide sequence ID" value="XM_008033108.1"/>
</dbReference>
<dbReference type="PANTHER" id="PTHR15243:SF0">
    <property type="entry name" value="SERINE_THREONINE-PROTEIN KINASE 19"/>
    <property type="match status" value="1"/>
</dbReference>
<proteinExistence type="inferred from homology"/>
<dbReference type="HOGENOM" id="CLU_036328_0_0_1"/>
<feature type="region of interest" description="Disordered" evidence="2">
    <location>
        <begin position="1"/>
        <end position="56"/>
    </location>
</feature>
<comment type="similarity">
    <text evidence="1">Belongs to the STK19 family.</text>
</comment>
<name>R0JXF3_EXST2</name>
<evidence type="ECO:0008006" key="5">
    <source>
        <dbReference type="Google" id="ProtNLM"/>
    </source>
</evidence>
<sequence>MSLQATPARSSRITKPRRRSAAAALGLKRKTSSTPNTGPKRLPLPSHDSTSHDDDYQLNDTGVIASLASDLNFRDVPQYVSYIQRRMFSAVPEKSGMNSVRTAQVLNFRLRLPPFVTLAHINALKKYVSSMAANPTSSCIPGTAFTSQELSALVTTGFLTSASVSSSYSSTSSLFASPSPTALAAVSTRGFRHAAGSLDAVGGIHATQHMHGGITLSGSRPALRAQYTFSLPSMGTHIKLLVEARSHIVALLNKTKYKELPLHILAERWDGGVAAAAGDVKAERKKLRGEFAGVLPGKTKKWKVFYGMRFEWALEECLGAGLVELFETGSVGTAARLVS</sequence>
<dbReference type="InterPro" id="IPR018865">
    <property type="entry name" value="STK19-like"/>
</dbReference>
<evidence type="ECO:0000313" key="4">
    <source>
        <dbReference type="Proteomes" id="UP000016935"/>
    </source>
</evidence>
<dbReference type="AlphaFoldDB" id="R0JXF3"/>
<dbReference type="GO" id="GO:0046579">
    <property type="term" value="P:positive regulation of Ras protein signal transduction"/>
    <property type="evidence" value="ECO:0007669"/>
    <property type="project" value="TreeGrafter"/>
</dbReference>
<evidence type="ECO:0000256" key="2">
    <source>
        <dbReference type="SAM" id="MobiDB-lite"/>
    </source>
</evidence>
<dbReference type="OrthoDB" id="3980126at2759"/>
<dbReference type="eggNOG" id="ENOG502S7IU">
    <property type="taxonomic scope" value="Eukaryota"/>
</dbReference>
<organism evidence="3 4">
    <name type="scientific">Exserohilum turcicum (strain 28A)</name>
    <name type="common">Northern leaf blight fungus</name>
    <name type="synonym">Setosphaeria turcica</name>
    <dbReference type="NCBI Taxonomy" id="671987"/>
    <lineage>
        <taxon>Eukaryota</taxon>
        <taxon>Fungi</taxon>
        <taxon>Dikarya</taxon>
        <taxon>Ascomycota</taxon>
        <taxon>Pezizomycotina</taxon>
        <taxon>Dothideomycetes</taxon>
        <taxon>Pleosporomycetidae</taxon>
        <taxon>Pleosporales</taxon>
        <taxon>Pleosporineae</taxon>
        <taxon>Pleosporaceae</taxon>
        <taxon>Exserohilum</taxon>
    </lineage>
</organism>